<organism evidence="2 3">
    <name type="scientific">Phytophthora nicotianae (strain INRA-310)</name>
    <name type="common">Phytophthora parasitica</name>
    <dbReference type="NCBI Taxonomy" id="761204"/>
    <lineage>
        <taxon>Eukaryota</taxon>
        <taxon>Sar</taxon>
        <taxon>Stramenopiles</taxon>
        <taxon>Oomycota</taxon>
        <taxon>Peronosporomycetes</taxon>
        <taxon>Peronosporales</taxon>
        <taxon>Peronosporaceae</taxon>
        <taxon>Phytophthora</taxon>
    </lineage>
</organism>
<accession>W2R9D0</accession>
<evidence type="ECO:0000313" key="3">
    <source>
        <dbReference type="Proteomes" id="UP000018817"/>
    </source>
</evidence>
<dbReference type="VEuPathDB" id="FungiDB:PPTG_21072"/>
<gene>
    <name evidence="2" type="ORF">PPTG_21072</name>
</gene>
<dbReference type="InterPro" id="IPR042222">
    <property type="entry name" value="Dynein_2_N"/>
</dbReference>
<dbReference type="EMBL" id="KI669563">
    <property type="protein sequence ID" value="ETN21294.1"/>
    <property type="molecule type" value="Genomic_DNA"/>
</dbReference>
<reference evidence="2 3" key="2">
    <citation type="submission" date="2013-11" db="EMBL/GenBank/DDBJ databases">
        <title>The Genome Sequence of Phytophthora parasitica INRA-310.</title>
        <authorList>
            <consortium name="The Broad Institute Genomics Platform"/>
            <person name="Russ C."/>
            <person name="Tyler B."/>
            <person name="Panabieres F."/>
            <person name="Shan W."/>
            <person name="Tripathy S."/>
            <person name="Grunwald N."/>
            <person name="Machado M."/>
            <person name="Johnson C.S."/>
            <person name="Arredondo F."/>
            <person name="Hong C."/>
            <person name="Coffey M."/>
            <person name="Young S.K."/>
            <person name="Zeng Q."/>
            <person name="Gargeya S."/>
            <person name="Fitzgerald M."/>
            <person name="Abouelleil A."/>
            <person name="Alvarado L."/>
            <person name="Chapman S.B."/>
            <person name="Gainer-Dewar J."/>
            <person name="Goldberg J."/>
            <person name="Griggs A."/>
            <person name="Gujja S."/>
            <person name="Hansen M."/>
            <person name="Howarth C."/>
            <person name="Imamovic A."/>
            <person name="Ireland A."/>
            <person name="Larimer J."/>
            <person name="McCowan C."/>
            <person name="Murphy C."/>
            <person name="Pearson M."/>
            <person name="Poon T.W."/>
            <person name="Priest M."/>
            <person name="Roberts A."/>
            <person name="Saif S."/>
            <person name="Shea T."/>
            <person name="Sykes S."/>
            <person name="Wortman J."/>
            <person name="Nusbaum C."/>
            <person name="Birren B."/>
        </authorList>
    </citation>
    <scope>NUCLEOTIDE SEQUENCE [LARGE SCALE GENOMIC DNA]</scope>
    <source>
        <strain evidence="2 3">INRA-310</strain>
    </source>
</reference>
<dbReference type="Proteomes" id="UP000018817">
    <property type="component" value="Unassembled WGS sequence"/>
</dbReference>
<sequence>MPKTFSIVCHVKNAVMEPNVVLTGSDDSHLEALKEMTALLERCQKLLNECLDNKKKPLPHFYFVSNLALLGSC</sequence>
<protein>
    <recommendedName>
        <fullName evidence="1">Dynein heavy chain linker domain-containing protein</fullName>
    </recommendedName>
</protein>
<dbReference type="RefSeq" id="XP_008893773.1">
    <property type="nucleotide sequence ID" value="XM_008895525.1"/>
</dbReference>
<dbReference type="STRING" id="761204.W2R9D0"/>
<proteinExistence type="predicted"/>
<dbReference type="InterPro" id="IPR013602">
    <property type="entry name" value="Dynein_heavy_linker"/>
</dbReference>
<reference evidence="3" key="1">
    <citation type="submission" date="2011-12" db="EMBL/GenBank/DDBJ databases">
        <authorList>
            <consortium name="The Broad Institute Genome Sequencing Platform"/>
            <person name="Russ C."/>
            <person name="Tyler B."/>
            <person name="Panabieres F."/>
            <person name="Shan W."/>
            <person name="Tripathy S."/>
            <person name="Grunwald N."/>
            <person name="Machado M."/>
            <person name="Young S.K."/>
            <person name="Zeng Q."/>
            <person name="Gargeya S."/>
            <person name="Fitzgerald M."/>
            <person name="Haas B."/>
            <person name="Abouelleil A."/>
            <person name="Alvarado L."/>
            <person name="Arachchi H.M."/>
            <person name="Berlin A."/>
            <person name="Chapman S.B."/>
            <person name="Gearin G."/>
            <person name="Goldberg J."/>
            <person name="Griggs A."/>
            <person name="Gujja S."/>
            <person name="Hansen M."/>
            <person name="Heiman D."/>
            <person name="Howarth C."/>
            <person name="Larimer J."/>
            <person name="Lui A."/>
            <person name="MacDonald P.J.P."/>
            <person name="McCowen C."/>
            <person name="Montmayeur A."/>
            <person name="Murphy C."/>
            <person name="Neiman D."/>
            <person name="Pearson M."/>
            <person name="Priest M."/>
            <person name="Roberts A."/>
            <person name="Saif S."/>
            <person name="Shea T."/>
            <person name="Sisk P."/>
            <person name="Stolte C."/>
            <person name="Sykes S."/>
            <person name="Wortman J."/>
            <person name="Nusbaum C."/>
            <person name="Birren B."/>
        </authorList>
    </citation>
    <scope>NUCLEOTIDE SEQUENCE [LARGE SCALE GENOMIC DNA]</scope>
    <source>
        <strain evidence="3">INRA-310</strain>
    </source>
</reference>
<dbReference type="AlphaFoldDB" id="W2R9D0"/>
<name>W2R9D0_PHYN3</name>
<dbReference type="GeneID" id="20189671"/>
<dbReference type="Pfam" id="PF08393">
    <property type="entry name" value="DHC_N2"/>
    <property type="match status" value="1"/>
</dbReference>
<dbReference type="Gene3D" id="1.20.140.100">
    <property type="entry name" value="Dynein heavy chain, N-terminal domain 2"/>
    <property type="match status" value="1"/>
</dbReference>
<dbReference type="OMA" id="KPLPHFY"/>
<evidence type="ECO:0000313" key="2">
    <source>
        <dbReference type="EMBL" id="ETN21294.1"/>
    </source>
</evidence>
<feature type="domain" description="Dynein heavy chain linker" evidence="1">
    <location>
        <begin position="11"/>
        <end position="70"/>
    </location>
</feature>
<evidence type="ECO:0000259" key="1">
    <source>
        <dbReference type="Pfam" id="PF08393"/>
    </source>
</evidence>